<evidence type="ECO:0000313" key="1">
    <source>
        <dbReference type="EMBL" id="KAK3772536.1"/>
    </source>
</evidence>
<proteinExistence type="predicted"/>
<comment type="caution">
    <text evidence="1">The sequence shown here is derived from an EMBL/GenBank/DDBJ whole genome shotgun (WGS) entry which is preliminary data.</text>
</comment>
<protein>
    <submittedName>
        <fullName evidence="1">Uncharacterized protein</fullName>
    </submittedName>
</protein>
<dbReference type="AlphaFoldDB" id="A0AAE0ZP99"/>
<keyword evidence="2" id="KW-1185">Reference proteome</keyword>
<gene>
    <name evidence="1" type="ORF">RRG08_043751</name>
</gene>
<evidence type="ECO:0000313" key="2">
    <source>
        <dbReference type="Proteomes" id="UP001283361"/>
    </source>
</evidence>
<accession>A0AAE0ZP99</accession>
<reference evidence="1" key="1">
    <citation type="journal article" date="2023" name="G3 (Bethesda)">
        <title>A reference genome for the long-term kleptoplast-retaining sea slug Elysia crispata morphotype clarki.</title>
        <authorList>
            <person name="Eastman K.E."/>
            <person name="Pendleton A.L."/>
            <person name="Shaikh M.A."/>
            <person name="Suttiyut T."/>
            <person name="Ogas R."/>
            <person name="Tomko P."/>
            <person name="Gavelis G."/>
            <person name="Widhalm J.R."/>
            <person name="Wisecaver J.H."/>
        </authorList>
    </citation>
    <scope>NUCLEOTIDE SEQUENCE</scope>
    <source>
        <strain evidence="1">ECLA1</strain>
    </source>
</reference>
<organism evidence="1 2">
    <name type="scientific">Elysia crispata</name>
    <name type="common">lettuce slug</name>
    <dbReference type="NCBI Taxonomy" id="231223"/>
    <lineage>
        <taxon>Eukaryota</taxon>
        <taxon>Metazoa</taxon>
        <taxon>Spiralia</taxon>
        <taxon>Lophotrochozoa</taxon>
        <taxon>Mollusca</taxon>
        <taxon>Gastropoda</taxon>
        <taxon>Heterobranchia</taxon>
        <taxon>Euthyneura</taxon>
        <taxon>Panpulmonata</taxon>
        <taxon>Sacoglossa</taxon>
        <taxon>Placobranchoidea</taxon>
        <taxon>Plakobranchidae</taxon>
        <taxon>Elysia</taxon>
    </lineage>
</organism>
<dbReference type="EMBL" id="JAWDGP010003622">
    <property type="protein sequence ID" value="KAK3772536.1"/>
    <property type="molecule type" value="Genomic_DNA"/>
</dbReference>
<name>A0AAE0ZP99_9GAST</name>
<sequence>MKESVPTFNMISLLCSGAAPVCPDVVTKSYRLEGTPSEAARPSPCTTGYALNFVSDEVTVTRPTLQYRAFHYITRQSRLEQCPSFSHLPSTGRGTVTSQIALVFTGQSNTPIAPIAPCFRELS</sequence>
<dbReference type="Proteomes" id="UP001283361">
    <property type="component" value="Unassembled WGS sequence"/>
</dbReference>